<evidence type="ECO:0000313" key="7">
    <source>
        <dbReference type="Proteomes" id="UP000050465"/>
    </source>
</evidence>
<evidence type="ECO:0000259" key="5">
    <source>
        <dbReference type="Pfam" id="PF07687"/>
    </source>
</evidence>
<feature type="domain" description="Peptidase M20 dimerisation" evidence="5">
    <location>
        <begin position="217"/>
        <end position="312"/>
    </location>
</feature>
<dbReference type="AlphaFoldDB" id="A0A0P7ZNS3"/>
<accession>A0A0P7ZNS3</accession>
<dbReference type="InterPro" id="IPR002933">
    <property type="entry name" value="Peptidase_M20"/>
</dbReference>
<dbReference type="InterPro" id="IPR011650">
    <property type="entry name" value="Peptidase_M20_dimer"/>
</dbReference>
<proteinExistence type="inferred from homology"/>
<dbReference type="GO" id="GO:0016813">
    <property type="term" value="F:hydrolase activity, acting on carbon-nitrogen (but not peptide) bonds, in linear amidines"/>
    <property type="evidence" value="ECO:0007669"/>
    <property type="project" value="InterPro"/>
</dbReference>
<feature type="binding site" evidence="4">
    <location>
        <position position="276"/>
    </location>
    <ligand>
        <name>allantoate</name>
        <dbReference type="ChEBI" id="CHEBI:17536"/>
    </ligand>
</feature>
<organism evidence="6 7">
    <name type="scientific">Phormidesmis priestleyi Ana</name>
    <dbReference type="NCBI Taxonomy" id="1666911"/>
    <lineage>
        <taxon>Bacteria</taxon>
        <taxon>Bacillati</taxon>
        <taxon>Cyanobacteriota</taxon>
        <taxon>Cyanophyceae</taxon>
        <taxon>Leptolyngbyales</taxon>
        <taxon>Leptolyngbyaceae</taxon>
        <taxon>Phormidesmis</taxon>
    </lineage>
</organism>
<dbReference type="SUPFAM" id="SSF55031">
    <property type="entry name" value="Bacterial exopeptidase dimerisation domain"/>
    <property type="match status" value="1"/>
</dbReference>
<evidence type="ECO:0000313" key="6">
    <source>
        <dbReference type="EMBL" id="KPQ34552.1"/>
    </source>
</evidence>
<comment type="similarity">
    <text evidence="1">Belongs to the peptidase M20 family.</text>
</comment>
<evidence type="ECO:0000256" key="1">
    <source>
        <dbReference type="ARBA" id="ARBA00006153"/>
    </source>
</evidence>
<dbReference type="EC" id="3.5.1.87" evidence="6"/>
<feature type="binding site" evidence="3">
    <location>
        <position position="86"/>
    </location>
    <ligand>
        <name>Zn(2+)</name>
        <dbReference type="ChEBI" id="CHEBI:29105"/>
        <label>1</label>
    </ligand>
</feature>
<name>A0A0P7ZNS3_9CYAN</name>
<dbReference type="PATRIC" id="fig|1666911.3.peg.205"/>
<evidence type="ECO:0000256" key="2">
    <source>
        <dbReference type="ARBA" id="ARBA00022801"/>
    </source>
</evidence>
<feature type="binding site" evidence="3">
    <location>
        <position position="97"/>
    </location>
    <ligand>
        <name>Zn(2+)</name>
        <dbReference type="ChEBI" id="CHEBI:29105"/>
        <label>1</label>
    </ligand>
</feature>
<evidence type="ECO:0000256" key="4">
    <source>
        <dbReference type="PIRSR" id="PIRSR001235-2"/>
    </source>
</evidence>
<feature type="binding site" evidence="3">
    <location>
        <position position="191"/>
    </location>
    <ligand>
        <name>Zn(2+)</name>
        <dbReference type="ChEBI" id="CHEBI:29105"/>
        <label>1</label>
    </ligand>
</feature>
<feature type="binding site" evidence="4">
    <location>
        <position position="216"/>
    </location>
    <ligand>
        <name>allantoate</name>
        <dbReference type="ChEBI" id="CHEBI:17536"/>
    </ligand>
</feature>
<dbReference type="PANTHER" id="PTHR32494">
    <property type="entry name" value="ALLANTOATE DEIMINASE-RELATED"/>
    <property type="match status" value="1"/>
</dbReference>
<dbReference type="Pfam" id="PF01546">
    <property type="entry name" value="Peptidase_M20"/>
    <property type="match status" value="1"/>
</dbReference>
<dbReference type="CDD" id="cd03884">
    <property type="entry name" value="M20_bAS"/>
    <property type="match status" value="1"/>
</dbReference>
<comment type="cofactor">
    <cofactor evidence="3">
        <name>Zn(2+)</name>
        <dbReference type="ChEBI" id="CHEBI:29105"/>
    </cofactor>
    <text evidence="3">Binds 2 Zn(2+) ions per subunit.</text>
</comment>
<dbReference type="InterPro" id="IPR036264">
    <property type="entry name" value="Bact_exopeptidase_dim_dom"/>
</dbReference>
<dbReference type="GO" id="GO:0050538">
    <property type="term" value="F:N-carbamoyl-L-amino-acid hydrolase activity"/>
    <property type="evidence" value="ECO:0007669"/>
    <property type="project" value="UniProtKB-EC"/>
</dbReference>
<dbReference type="Gene3D" id="3.40.630.10">
    <property type="entry name" value="Zn peptidases"/>
    <property type="match status" value="1"/>
</dbReference>
<dbReference type="InterPro" id="IPR010158">
    <property type="entry name" value="Amidase_Cbmase"/>
</dbReference>
<dbReference type="PIRSF" id="PIRSF001235">
    <property type="entry name" value="Amidase_carbamoylase"/>
    <property type="match status" value="1"/>
</dbReference>
<feature type="binding site" evidence="3">
    <location>
        <position position="383"/>
    </location>
    <ligand>
        <name>Zn(2+)</name>
        <dbReference type="ChEBI" id="CHEBI:29105"/>
        <label>2</label>
    </ligand>
</feature>
<dbReference type="Pfam" id="PF07687">
    <property type="entry name" value="M20_dimer"/>
    <property type="match status" value="1"/>
</dbReference>
<sequence length="413" mass="45215">MTKTLSLAVNGDRLNKTLEELAQIGRQADHTIKRLAFSPDDLAARTRLIEWMKAAGMTVRIDAGSNIIGRYAGQEDEARSLATGSHIDTVFSGGRFDGSLGVMAGLEVVRVMQENNIQLYHPFEVIVFADEERTMIGSKAIAGTAPQDPEQYDTVNDEPIQDCLARAGGDWNNLQSAQRTAADIACFIELHVEQGGVLEAIGRDIGVVEGIVGQQRHRITIEGRTNHAGTTPMNMRRDALTTAAHLILAIEDIAKHFPGDPVATVGTLKIWPNSINTVPGSVELSLDIRDLSSDVVAHMLEQLRRKIETVAVATRTRIRIKPELQVEGTLAADSVQDLIVKSCEELGFSYTHLPSRASHDAQEMGRFTDMGMIFVPSKDGISHSSDEYTSPDQCIQGANVLLQTILKLDQHYR</sequence>
<keyword evidence="3" id="KW-0479">Metal-binding</keyword>
<keyword evidence="2 6" id="KW-0378">Hydrolase</keyword>
<dbReference type="NCBIfam" id="TIGR01879">
    <property type="entry name" value="hydantase"/>
    <property type="match status" value="1"/>
</dbReference>
<keyword evidence="3" id="KW-0862">Zinc</keyword>
<comment type="caution">
    <text evidence="6">The sequence shown here is derived from an EMBL/GenBank/DDBJ whole genome shotgun (WGS) entry which is preliminary data.</text>
</comment>
<feature type="binding site" evidence="3">
    <location>
        <position position="132"/>
    </location>
    <ligand>
        <name>Zn(2+)</name>
        <dbReference type="ChEBI" id="CHEBI:29105"/>
        <label>2</label>
    </ligand>
</feature>
<dbReference type="EMBL" id="LJZR01000019">
    <property type="protein sequence ID" value="KPQ34552.1"/>
    <property type="molecule type" value="Genomic_DNA"/>
</dbReference>
<dbReference type="Gene3D" id="3.30.70.360">
    <property type="match status" value="1"/>
</dbReference>
<dbReference type="GO" id="GO:0046872">
    <property type="term" value="F:metal ion binding"/>
    <property type="evidence" value="ECO:0007669"/>
    <property type="project" value="UniProtKB-KW"/>
</dbReference>
<evidence type="ECO:0000256" key="3">
    <source>
        <dbReference type="PIRSR" id="PIRSR001235-1"/>
    </source>
</evidence>
<dbReference type="SUPFAM" id="SSF53187">
    <property type="entry name" value="Zn-dependent exopeptidases"/>
    <property type="match status" value="1"/>
</dbReference>
<feature type="binding site" evidence="4">
    <location>
        <position position="289"/>
    </location>
    <ligand>
        <name>allantoate</name>
        <dbReference type="ChEBI" id="CHEBI:17536"/>
    </ligand>
</feature>
<protein>
    <submittedName>
        <fullName evidence="6">N-carbamoyl-L-amino-acid hydrolase</fullName>
        <ecNumber evidence="6">3.5.1.87</ecNumber>
    </submittedName>
</protein>
<reference evidence="6 7" key="1">
    <citation type="submission" date="2015-09" db="EMBL/GenBank/DDBJ databases">
        <title>Identification and resolution of microdiversity through metagenomic sequencing of parallel consortia.</title>
        <authorList>
            <person name="Nelson W.C."/>
            <person name="Romine M.F."/>
            <person name="Lindemann S.R."/>
        </authorList>
    </citation>
    <scope>NUCLEOTIDE SEQUENCE [LARGE SCALE GENOMIC DNA]</scope>
    <source>
        <strain evidence="6">Ana</strain>
    </source>
</reference>
<dbReference type="STRING" id="1666911.HLUCCA11_14730"/>
<dbReference type="PANTHER" id="PTHR32494:SF5">
    <property type="entry name" value="ALLANTOATE AMIDOHYDROLASE"/>
    <property type="match status" value="1"/>
</dbReference>
<feature type="binding site" evidence="3">
    <location>
        <position position="97"/>
    </location>
    <ligand>
        <name>Zn(2+)</name>
        <dbReference type="ChEBI" id="CHEBI:29105"/>
        <label>2</label>
    </ligand>
</feature>
<gene>
    <name evidence="6" type="ORF">HLUCCA11_14730</name>
</gene>
<dbReference type="Proteomes" id="UP000050465">
    <property type="component" value="Unassembled WGS sequence"/>
</dbReference>
<dbReference type="NCBIfam" id="NF006771">
    <property type="entry name" value="PRK09290.1-5"/>
    <property type="match status" value="1"/>
</dbReference>